<evidence type="ECO:0000256" key="5">
    <source>
        <dbReference type="ARBA" id="ARBA00020653"/>
    </source>
</evidence>
<dbReference type="STRING" id="1513793.SAMN06296036_10244"/>
<dbReference type="UniPathway" id="UPA00035">
    <property type="reaction ID" value="UER00040"/>
</dbReference>
<keyword evidence="12" id="KW-0460">Magnesium</keyword>
<evidence type="ECO:0000256" key="4">
    <source>
        <dbReference type="ARBA" id="ARBA00012266"/>
    </source>
</evidence>
<comment type="cofactor">
    <cofactor evidence="12">
        <name>Mg(2+)</name>
        <dbReference type="ChEBI" id="CHEBI:18420"/>
    </cofactor>
</comment>
<dbReference type="PANTHER" id="PTHR11236">
    <property type="entry name" value="AMINOBENZOATE/ANTHRANILATE SYNTHASE"/>
    <property type="match status" value="1"/>
</dbReference>
<dbReference type="PANTHER" id="PTHR11236:SF9">
    <property type="entry name" value="ANTHRANILATE SYNTHASE COMPONENT 1"/>
    <property type="match status" value="1"/>
</dbReference>
<dbReference type="SUPFAM" id="SSF56322">
    <property type="entry name" value="ADC synthase"/>
    <property type="match status" value="1"/>
</dbReference>
<feature type="domain" description="Anthranilate synthase component I N-terminal" evidence="14">
    <location>
        <begin position="30"/>
        <end position="171"/>
    </location>
</feature>
<comment type="subunit">
    <text evidence="3 12">Heterotetramer consisting of two non-identical subunits: a beta subunit (TrpG) and a large alpha subunit (TrpE).</text>
</comment>
<evidence type="ECO:0000256" key="3">
    <source>
        <dbReference type="ARBA" id="ARBA00011575"/>
    </source>
</evidence>
<evidence type="ECO:0000256" key="11">
    <source>
        <dbReference type="ARBA" id="ARBA00047683"/>
    </source>
</evidence>
<comment type="pathway">
    <text evidence="1 12">Amino-acid biosynthesis; L-tryptophan biosynthesis; L-tryptophan from chorismate: step 1/5.</text>
</comment>
<keyword evidence="9 12" id="KW-0456">Lyase</keyword>
<dbReference type="Pfam" id="PF04715">
    <property type="entry name" value="Anth_synt_I_N"/>
    <property type="match status" value="1"/>
</dbReference>
<keyword evidence="16" id="KW-1185">Reference proteome</keyword>
<accession>A0A1Y6B6P1</accession>
<feature type="domain" description="Chorismate-utilising enzyme C-terminal" evidence="13">
    <location>
        <begin position="231"/>
        <end position="485"/>
    </location>
</feature>
<dbReference type="GO" id="GO:0000162">
    <property type="term" value="P:L-tryptophan biosynthetic process"/>
    <property type="evidence" value="ECO:0007669"/>
    <property type="project" value="UniProtKB-UniPathway"/>
</dbReference>
<dbReference type="EC" id="4.1.3.27" evidence="4 12"/>
<evidence type="ECO:0000256" key="10">
    <source>
        <dbReference type="ARBA" id="ARBA00025634"/>
    </source>
</evidence>
<gene>
    <name evidence="12" type="primary">trpE</name>
    <name evidence="15" type="ORF">SAMN06296036_10244</name>
</gene>
<evidence type="ECO:0000256" key="2">
    <source>
        <dbReference type="ARBA" id="ARBA00009562"/>
    </source>
</evidence>
<reference evidence="16" key="1">
    <citation type="submission" date="2017-04" db="EMBL/GenBank/DDBJ databases">
        <authorList>
            <person name="Varghese N."/>
            <person name="Submissions S."/>
        </authorList>
    </citation>
    <scope>NUCLEOTIDE SEQUENCE [LARGE SCALE GENOMIC DNA]</scope>
    <source>
        <strain evidence="16">RKEM611</strain>
    </source>
</reference>
<dbReference type="OrthoDB" id="9803598at2"/>
<keyword evidence="8 12" id="KW-0057">Aromatic amino acid biosynthesis</keyword>
<dbReference type="GO" id="GO:0004049">
    <property type="term" value="F:anthranilate synthase activity"/>
    <property type="evidence" value="ECO:0007669"/>
    <property type="project" value="UniProtKB-EC"/>
</dbReference>
<evidence type="ECO:0000259" key="14">
    <source>
        <dbReference type="Pfam" id="PF04715"/>
    </source>
</evidence>
<dbReference type="EMBL" id="FWZT01000002">
    <property type="protein sequence ID" value="SME93626.1"/>
    <property type="molecule type" value="Genomic_DNA"/>
</dbReference>
<keyword evidence="7 12" id="KW-0822">Tryptophan biosynthesis</keyword>
<keyword evidence="6 12" id="KW-0028">Amino-acid biosynthesis</keyword>
<sequence>MNIYPSLEQVRLMARRDYRMIPLGIEMPADTLTPVSAFLRLRHSGSKQAFLLESADGGEEVGRYSFLGIDPFASLRSRSDQLVFSHYNSSQVIQDRASFQSVEKLIKEYQSMHLEGFPPFTGGAVGYVAYDAIQQLEDIPMPDKGLDSDDIYLMLFKHIIAFDQLKHRLYIVTHIETDDDADLDPLYRDAEAKIQDIRKRLFESTDKEVLDLSLSEVASVEPVEAEATLGKEAFCAGVKTIKKHIRAGDIFQCVLSDRFHFPFEGDPFLVYRILRMINPSPYLFYLALEDDEYLLGSSPEMLVRSYDGRLETCPIAGTRPRGKDHKEDKKLESDLLASVKEKAEHLMLVDLGRNDIGRVSKPGTVRVSEFMKVERYSHVMHLVSLVEGKLKRSLTPWQALGACFPAGTLSGAPKIRAMEIISDLEPERRGPYGGAVVCYDFTGNLNSCITIRSLYIKGGKAYVQAGAGVVADSRPEKEWEEVLNKAKAVRSAVAIAQLAEGEA</sequence>
<evidence type="ECO:0000313" key="15">
    <source>
        <dbReference type="EMBL" id="SME93626.1"/>
    </source>
</evidence>
<comment type="function">
    <text evidence="10 12">Part of a heterotetrameric complex that catalyzes the two-step biosynthesis of anthranilate, an intermediate in the biosynthesis of L-tryptophan. In the first step, the glutamine-binding beta subunit (TrpG) of anthranilate synthase (AS) provides the glutamine amidotransferase activity which generates ammonia as a substrate that, along with chorismate, is used in the second step, catalyzed by the large alpha subunit of AS (TrpE) to produce anthranilate. In the absence of TrpG, TrpE can synthesize anthranilate directly from chorismate and high concentrations of ammonia.</text>
</comment>
<evidence type="ECO:0000256" key="1">
    <source>
        <dbReference type="ARBA" id="ARBA00004873"/>
    </source>
</evidence>
<dbReference type="InterPro" id="IPR005801">
    <property type="entry name" value="ADC_synthase"/>
</dbReference>
<dbReference type="Pfam" id="PF00425">
    <property type="entry name" value="Chorismate_bind"/>
    <property type="match status" value="1"/>
</dbReference>
<dbReference type="Gene3D" id="3.60.120.10">
    <property type="entry name" value="Anthranilate synthase"/>
    <property type="match status" value="1"/>
</dbReference>
<dbReference type="InterPro" id="IPR015890">
    <property type="entry name" value="Chorismate_C"/>
</dbReference>
<evidence type="ECO:0000259" key="13">
    <source>
        <dbReference type="Pfam" id="PF00425"/>
    </source>
</evidence>
<comment type="catalytic activity">
    <reaction evidence="11 12">
        <text>chorismate + L-glutamine = anthranilate + pyruvate + L-glutamate + H(+)</text>
        <dbReference type="Rhea" id="RHEA:21732"/>
        <dbReference type="ChEBI" id="CHEBI:15361"/>
        <dbReference type="ChEBI" id="CHEBI:15378"/>
        <dbReference type="ChEBI" id="CHEBI:16567"/>
        <dbReference type="ChEBI" id="CHEBI:29748"/>
        <dbReference type="ChEBI" id="CHEBI:29985"/>
        <dbReference type="ChEBI" id="CHEBI:58359"/>
        <dbReference type="EC" id="4.1.3.27"/>
    </reaction>
</comment>
<dbReference type="InterPro" id="IPR005256">
    <property type="entry name" value="Anth_synth_I_PabB"/>
</dbReference>
<organism evidence="15 16">
    <name type="scientific">Pseudobacteriovorax antillogorgiicola</name>
    <dbReference type="NCBI Taxonomy" id="1513793"/>
    <lineage>
        <taxon>Bacteria</taxon>
        <taxon>Pseudomonadati</taxon>
        <taxon>Bdellovibrionota</taxon>
        <taxon>Oligoflexia</taxon>
        <taxon>Oligoflexales</taxon>
        <taxon>Pseudobacteriovoracaceae</taxon>
        <taxon>Pseudobacteriovorax</taxon>
    </lineage>
</organism>
<dbReference type="Proteomes" id="UP000192907">
    <property type="component" value="Unassembled WGS sequence"/>
</dbReference>
<evidence type="ECO:0000256" key="9">
    <source>
        <dbReference type="ARBA" id="ARBA00023239"/>
    </source>
</evidence>
<dbReference type="GO" id="GO:0046872">
    <property type="term" value="F:metal ion binding"/>
    <property type="evidence" value="ECO:0007669"/>
    <property type="project" value="UniProtKB-KW"/>
</dbReference>
<dbReference type="AlphaFoldDB" id="A0A1Y6B6P1"/>
<proteinExistence type="inferred from homology"/>
<evidence type="ECO:0000256" key="12">
    <source>
        <dbReference type="RuleBase" id="RU364045"/>
    </source>
</evidence>
<dbReference type="NCBIfam" id="TIGR00564">
    <property type="entry name" value="trpE_most"/>
    <property type="match status" value="1"/>
</dbReference>
<dbReference type="InterPro" id="IPR006805">
    <property type="entry name" value="Anth_synth_I_N"/>
</dbReference>
<evidence type="ECO:0000256" key="8">
    <source>
        <dbReference type="ARBA" id="ARBA00023141"/>
    </source>
</evidence>
<evidence type="ECO:0000256" key="7">
    <source>
        <dbReference type="ARBA" id="ARBA00022822"/>
    </source>
</evidence>
<evidence type="ECO:0000313" key="16">
    <source>
        <dbReference type="Proteomes" id="UP000192907"/>
    </source>
</evidence>
<protein>
    <recommendedName>
        <fullName evidence="5 12">Anthranilate synthase component 1</fullName>
        <ecNumber evidence="4 12">4.1.3.27</ecNumber>
    </recommendedName>
</protein>
<dbReference type="InterPro" id="IPR019999">
    <property type="entry name" value="Anth_synth_I-like"/>
</dbReference>
<name>A0A1Y6B6P1_9BACT</name>
<comment type="similarity">
    <text evidence="2 12">Belongs to the anthranilate synthase component I family.</text>
</comment>
<dbReference type="PRINTS" id="PR00095">
    <property type="entry name" value="ANTSNTHASEI"/>
</dbReference>
<keyword evidence="12" id="KW-0479">Metal-binding</keyword>
<dbReference type="RefSeq" id="WP_132315659.1">
    <property type="nucleotide sequence ID" value="NZ_FWZT01000002.1"/>
</dbReference>
<evidence type="ECO:0000256" key="6">
    <source>
        <dbReference type="ARBA" id="ARBA00022605"/>
    </source>
</evidence>